<comment type="caution">
    <text evidence="1">The sequence shown here is derived from an EMBL/GenBank/DDBJ whole genome shotgun (WGS) entry which is preliminary data.</text>
</comment>
<accession>A0ABT7IFE6</accession>
<protein>
    <recommendedName>
        <fullName evidence="3">Anti-sigma factor</fullName>
    </recommendedName>
</protein>
<name>A0ABT7IFE6_9GAMM</name>
<proteinExistence type="predicted"/>
<dbReference type="RefSeq" id="WP_285392250.1">
    <property type="nucleotide sequence ID" value="NZ_JASSVS010000010.1"/>
</dbReference>
<gene>
    <name evidence="1" type="ORF">QPM17_17240</name>
</gene>
<reference evidence="1 2" key="1">
    <citation type="submission" date="2023-06" db="EMBL/GenBank/DDBJ databases">
        <title>Marinobacter azerbaijanicus a moderately halophilic, isolated from Urmia Lake in Azerbaijan region of Iran.</title>
        <authorList>
            <person name="Sanchez-Porro C."/>
            <person name="Aghdam E.M."/>
            <person name="Saheb S.M."/>
            <person name="Tarhriz V."/>
            <person name="Kazemi E."/>
            <person name="Ammozegar M.A."/>
            <person name="Ventosa A."/>
            <person name="Hejazi M.S."/>
        </authorList>
    </citation>
    <scope>NUCLEOTIDE SEQUENCE [LARGE SCALE GENOMIC DNA]</scope>
    <source>
        <strain evidence="1 2">TBZ242</strain>
    </source>
</reference>
<sequence length="242" mass="26324">MNINDETLSAFLDNELTNAEMQAVRDQLAEDPVLADRLADLASVDAELQAHYSSIDDRPLPASVTRMLETEPAGGSAPERENVVTFPWWRRLRGHTGKAVAAAVIAGVALTQWLTLPSDSDPAWPAVADILDTQPSGEVYQVTHEATLTPRLTFRSQGGEWCRQFRLETEASATEQIACRSDAGTWERVARAEAGPSSAPDTYQTASGGSVLDQTLDRIMAGSPIGPDAERTLLQHQWNARD</sequence>
<evidence type="ECO:0000313" key="2">
    <source>
        <dbReference type="Proteomes" id="UP001227964"/>
    </source>
</evidence>
<dbReference type="Proteomes" id="UP001227964">
    <property type="component" value="Unassembled WGS sequence"/>
</dbReference>
<evidence type="ECO:0008006" key="3">
    <source>
        <dbReference type="Google" id="ProtNLM"/>
    </source>
</evidence>
<evidence type="ECO:0000313" key="1">
    <source>
        <dbReference type="EMBL" id="MDL0432892.1"/>
    </source>
</evidence>
<keyword evidence="2" id="KW-1185">Reference proteome</keyword>
<dbReference type="EMBL" id="JASSVS010000010">
    <property type="protein sequence ID" value="MDL0432892.1"/>
    <property type="molecule type" value="Genomic_DNA"/>
</dbReference>
<organism evidence="1 2">
    <name type="scientific">Marinobacter azerbaijanicus</name>
    <dbReference type="NCBI Taxonomy" id="3050455"/>
    <lineage>
        <taxon>Bacteria</taxon>
        <taxon>Pseudomonadati</taxon>
        <taxon>Pseudomonadota</taxon>
        <taxon>Gammaproteobacteria</taxon>
        <taxon>Pseudomonadales</taxon>
        <taxon>Marinobacteraceae</taxon>
        <taxon>Marinobacter</taxon>
    </lineage>
</organism>